<dbReference type="Proteomes" id="UP000220006">
    <property type="component" value="Unassembled WGS sequence"/>
</dbReference>
<dbReference type="EMBL" id="NVLK01000053">
    <property type="protein sequence ID" value="PEC19925.1"/>
    <property type="molecule type" value="Genomic_DNA"/>
</dbReference>
<dbReference type="InterPro" id="IPR039564">
    <property type="entry name" value="Peptidase_C39-like"/>
</dbReference>
<organism evidence="3 4">
    <name type="scientific">Bacillus cereus</name>
    <dbReference type="NCBI Taxonomy" id="1396"/>
    <lineage>
        <taxon>Bacteria</taxon>
        <taxon>Bacillati</taxon>
        <taxon>Bacillota</taxon>
        <taxon>Bacilli</taxon>
        <taxon>Bacillales</taxon>
        <taxon>Bacillaceae</taxon>
        <taxon>Bacillus</taxon>
        <taxon>Bacillus cereus group</taxon>
    </lineage>
</organism>
<protein>
    <recommendedName>
        <fullName evidence="2">Peptidase C39-like domain-containing protein</fullName>
    </recommendedName>
</protein>
<comment type="caution">
    <text evidence="3">The sequence shown here is derived from an EMBL/GenBank/DDBJ whole genome shotgun (WGS) entry which is preliminary data.</text>
</comment>
<dbReference type="Pfam" id="PF13529">
    <property type="entry name" value="Peptidase_C39_2"/>
    <property type="match status" value="1"/>
</dbReference>
<name>A0A2A7HTF1_BACCE</name>
<evidence type="ECO:0000313" key="4">
    <source>
        <dbReference type="Proteomes" id="UP000220006"/>
    </source>
</evidence>
<feature type="chain" id="PRO_5013400634" description="Peptidase C39-like domain-containing protein" evidence="1">
    <location>
        <begin position="27"/>
        <end position="273"/>
    </location>
</feature>
<feature type="signal peptide" evidence="1">
    <location>
        <begin position="1"/>
        <end position="26"/>
    </location>
</feature>
<dbReference type="AlphaFoldDB" id="A0A2A7HTF1"/>
<evidence type="ECO:0000313" key="3">
    <source>
        <dbReference type="EMBL" id="PEC19925.1"/>
    </source>
</evidence>
<accession>A0A2A7HTF1</accession>
<evidence type="ECO:0000256" key="1">
    <source>
        <dbReference type="SAM" id="SignalP"/>
    </source>
</evidence>
<evidence type="ECO:0000259" key="2">
    <source>
        <dbReference type="Pfam" id="PF13529"/>
    </source>
</evidence>
<gene>
    <name evidence="3" type="ORF">COM96_22310</name>
</gene>
<keyword evidence="1" id="KW-0732">Signal</keyword>
<sequence length="273" mass="30491">MKPIIKGLSMSFLAMSFLLPTNVSFAEQNIESTGALLNDPLKQTEEGKKLYEMGKEADKKMKEEEQRKQRIPHMRPSNERFEIPMEGNIQSKFYYCGPASVRQALSFHKIDSGIGLPFPSQEQIAFSAGTEHHQASTSVGLVKAINQYRHDFDFEDTPYKVGDIEDSANPVQLLTQRVKTSLSNRTNAPILLVETENMQHYSKAPKNYRHYITVSGYYGNENSMRIQDANHVVHNNIAFGGGYKETIGDGSSKGVGKAVLMADKKGGNAVVIW</sequence>
<proteinExistence type="predicted"/>
<feature type="domain" description="Peptidase C39-like" evidence="2">
    <location>
        <begin position="84"/>
        <end position="229"/>
    </location>
</feature>
<reference evidence="3 4" key="1">
    <citation type="submission" date="2017-09" db="EMBL/GenBank/DDBJ databases">
        <title>Large-scale bioinformatics analysis of Bacillus genomes uncovers conserved roles of natural products in bacterial physiology.</title>
        <authorList>
            <consortium name="Agbiome Team Llc"/>
            <person name="Bleich R.M."/>
            <person name="Grubbs K.J."/>
            <person name="Santa Maria K.C."/>
            <person name="Allen S.E."/>
            <person name="Farag S."/>
            <person name="Shank E.A."/>
            <person name="Bowers A."/>
        </authorList>
    </citation>
    <scope>NUCLEOTIDE SEQUENCE [LARGE SCALE GENOMIC DNA]</scope>
    <source>
        <strain evidence="3 4">AFS096845</strain>
    </source>
</reference>
<dbReference type="RefSeq" id="WP_097905591.1">
    <property type="nucleotide sequence ID" value="NZ_NVLK01000053.1"/>
</dbReference>